<evidence type="ECO:0000256" key="5">
    <source>
        <dbReference type="ARBA" id="ARBA00022777"/>
    </source>
</evidence>
<feature type="compositionally biased region" description="Basic and acidic residues" evidence="11">
    <location>
        <begin position="700"/>
        <end position="710"/>
    </location>
</feature>
<keyword evidence="15" id="KW-1185">Reference proteome</keyword>
<feature type="compositionally biased region" description="Polar residues" evidence="11">
    <location>
        <begin position="869"/>
        <end position="883"/>
    </location>
</feature>
<dbReference type="SMART" id="SM00240">
    <property type="entry name" value="FHA"/>
    <property type="match status" value="1"/>
</dbReference>
<feature type="binding site" evidence="8">
    <location>
        <position position="431"/>
    </location>
    <ligand>
        <name>ATP</name>
        <dbReference type="ChEBI" id="CHEBI:30616"/>
    </ligand>
</feature>
<dbReference type="Pfam" id="PF00498">
    <property type="entry name" value="FHA"/>
    <property type="match status" value="1"/>
</dbReference>
<evidence type="ECO:0000313" key="14">
    <source>
        <dbReference type="EMBL" id="KAG8632060.1"/>
    </source>
</evidence>
<name>A0A8K0LB33_9PEZI</name>
<accession>A0A8K0LB33</accession>
<dbReference type="Proteomes" id="UP000809789">
    <property type="component" value="Unassembled WGS sequence"/>
</dbReference>
<feature type="domain" description="Protein kinase" evidence="13">
    <location>
        <begin position="285"/>
        <end position="573"/>
    </location>
</feature>
<keyword evidence="6 8" id="KW-0067">ATP-binding</keyword>
<proteinExistence type="inferred from homology"/>
<feature type="domain" description="FHA" evidence="12">
    <location>
        <begin position="114"/>
        <end position="167"/>
    </location>
</feature>
<sequence length="1100" mass="122043">MAFVPSQTQELTQKILDPRRTGNHFSDLDSADIADVICILHPASDAALEIVARTAKRQPKHVLQFDDFQEYCDNLNTVELNTQQTLILPENEPRVAMDLALRFSAPVKNVANGFIFGRNTNQCDLIFDTDTIRRVSNVHFRIFMNHQGVLMLQDISTNGTLVDDVLLQGKPNLNITRTRMLKSGSVIQILSSKPDEVIKFIVRIPQRNGFEKEYEDNFRSYMQEVAAVEAASAAQAQATHEKQTQTAQKPQRPAGVPARVNTLPGTRHPFNRNDWGMRWNGGSKYNVVGHLGKGAFATVFQLATKADGILYAAKELEKRKFMKNGVLDRKLDNEMQIMKDLSHPNIVQYVEYHDHDKHLYIIMEFVGCGDLQQYISNSGPLSESMAKSMSVQVLSALSYLHTKRITHRDIKPDNILIANADPDNFWVKLSDFGLSKVVKDNETFLKTFCGTLLYCAPEVFPHYDAHVAQNGGLKRQRRTASNQKTYHSYSQSVDVWSFGAVLWYALCGKTPFEGVMDTNGKGMFEMIMHTLLNPTPLLEHGVQTDAIDLLYHMLNTNPADRPTPAQCLQHPWFGGLVKRGTDVQDQSELGAIDEEEEEEEESDGKENEEPDLSQLRIDEGSLGAGEVSFDSSDLDFLDPRESKRLKHQKSRSQPSGSSGSAGHARFEGLSQGQPRRPMLFGEVTTSMLNEPGSVAVNNGSDRHGAGHSSDDMSNGSSAQRKSAGEQGRPDSFALSRQVGNNSLLGAESMVRDLNMDSPRSDNSPSADANEPRTPDPPNGKQTNLDSNGDMLEETPTKAHEITPRPVPFSRQIQLDFPAAYWYDPNDPSTHNPEYASIQSGHDFSANPTVSSINFDSFARVAAMAAGSHDQITQSAPLQESSAKVESDEDDLDSPVTRSQRKDTVTDAPSFASSAKFVVPPPRLGQLVTTAVSFSHIEIKLTKRITTWGRAPDNTYAYENQSDTRIPKCGIIIFFNAPGLTDDVADSGQDWTKFPDLGCTIATQSRHGIHVNGKRLTKTDEKGRLLFGRLYHGDVITVVQGRRTRTGQEGTELAFNVEIYHGSGKEPRAEGDEFKVEMYRGCQQGLSTDGKRNGTLYDRLA</sequence>
<feature type="cross-link" description="Glycyl lysine isopeptide (Lys-Gly) (interchain with G-Cter in SUMO2)" evidence="9">
    <location>
        <position position="411"/>
    </location>
</feature>
<evidence type="ECO:0000256" key="9">
    <source>
        <dbReference type="PIRSR" id="PIRSR630616-3"/>
    </source>
</evidence>
<evidence type="ECO:0000259" key="13">
    <source>
        <dbReference type="PROSITE" id="PS50011"/>
    </source>
</evidence>
<evidence type="ECO:0000256" key="2">
    <source>
        <dbReference type="ARBA" id="ARBA00022527"/>
    </source>
</evidence>
<dbReference type="InterPro" id="IPR000253">
    <property type="entry name" value="FHA_dom"/>
</dbReference>
<keyword evidence="2" id="KW-0723">Serine/threonine-protein kinase</keyword>
<dbReference type="PROSITE" id="PS50006">
    <property type="entry name" value="FHA_DOMAIN"/>
    <property type="match status" value="1"/>
</dbReference>
<dbReference type="AlphaFoldDB" id="A0A8K0LB33"/>
<comment type="similarity">
    <text evidence="1">Belongs to the protein kinase superfamily. CAMK Ser/Thr protein kinase family. CHEK2 subfamily.</text>
</comment>
<evidence type="ECO:0000256" key="1">
    <source>
        <dbReference type="ARBA" id="ARBA00005575"/>
    </source>
</evidence>
<dbReference type="Gene3D" id="2.60.200.20">
    <property type="match status" value="2"/>
</dbReference>
<dbReference type="InterPro" id="IPR011009">
    <property type="entry name" value="Kinase-like_dom_sf"/>
</dbReference>
<dbReference type="PROSITE" id="PS50011">
    <property type="entry name" value="PROTEIN_KINASE_DOM"/>
    <property type="match status" value="1"/>
</dbReference>
<reference evidence="14" key="1">
    <citation type="submission" date="2021-07" db="EMBL/GenBank/DDBJ databases">
        <title>Elsinoe batatas strain:CRI-CJ2 Genome sequencing and assembly.</title>
        <authorList>
            <person name="Huang L."/>
        </authorList>
    </citation>
    <scope>NUCLEOTIDE SEQUENCE</scope>
    <source>
        <strain evidence="14">CRI-CJ2</strain>
    </source>
</reference>
<feature type="region of interest" description="Disordered" evidence="11">
    <location>
        <begin position="642"/>
        <end position="802"/>
    </location>
</feature>
<feature type="compositionally biased region" description="Acidic residues" evidence="11">
    <location>
        <begin position="591"/>
        <end position="611"/>
    </location>
</feature>
<evidence type="ECO:0000256" key="4">
    <source>
        <dbReference type="ARBA" id="ARBA00022741"/>
    </source>
</evidence>
<dbReference type="PANTHER" id="PTHR24350">
    <property type="entry name" value="SERINE/THREONINE-PROTEIN KINASE IAL-RELATED"/>
    <property type="match status" value="1"/>
</dbReference>
<dbReference type="InterPro" id="IPR008984">
    <property type="entry name" value="SMAD_FHA_dom_sf"/>
</dbReference>
<dbReference type="SUPFAM" id="SSF56112">
    <property type="entry name" value="Protein kinase-like (PK-like)"/>
    <property type="match status" value="1"/>
</dbReference>
<keyword evidence="3" id="KW-0808">Transferase</keyword>
<protein>
    <recommendedName>
        <fullName evidence="16">Pkinase-domain-containing protein</fullName>
    </recommendedName>
</protein>
<keyword evidence="5" id="KW-0418">Kinase</keyword>
<dbReference type="SUPFAM" id="SSF49879">
    <property type="entry name" value="SMAD/FHA domain"/>
    <property type="match status" value="1"/>
</dbReference>
<dbReference type="SMART" id="SM00220">
    <property type="entry name" value="S_TKc"/>
    <property type="match status" value="1"/>
</dbReference>
<evidence type="ECO:0000259" key="12">
    <source>
        <dbReference type="PROSITE" id="PS50006"/>
    </source>
</evidence>
<dbReference type="OrthoDB" id="504170at2759"/>
<evidence type="ECO:0000256" key="7">
    <source>
        <dbReference type="PIRSR" id="PIRSR630616-1"/>
    </source>
</evidence>
<dbReference type="Pfam" id="PF00069">
    <property type="entry name" value="Pkinase"/>
    <property type="match status" value="1"/>
</dbReference>
<evidence type="ECO:0000256" key="10">
    <source>
        <dbReference type="PROSITE-ProRule" id="PRU10141"/>
    </source>
</evidence>
<comment type="caution">
    <text evidence="14">The sequence shown here is derived from an EMBL/GenBank/DDBJ whole genome shotgun (WGS) entry which is preliminary data.</text>
</comment>
<evidence type="ECO:0000256" key="8">
    <source>
        <dbReference type="PIRSR" id="PIRSR630616-2"/>
    </source>
</evidence>
<feature type="active site" description="Proton acceptor" evidence="7">
    <location>
        <position position="409"/>
    </location>
</feature>
<dbReference type="GO" id="GO:0005524">
    <property type="term" value="F:ATP binding"/>
    <property type="evidence" value="ECO:0007669"/>
    <property type="project" value="UniProtKB-UniRule"/>
</dbReference>
<feature type="compositionally biased region" description="Low complexity" evidence="11">
    <location>
        <begin position="651"/>
        <end position="662"/>
    </location>
</feature>
<gene>
    <name evidence="14" type="ORF">KVT40_001200</name>
</gene>
<organism evidence="14 15">
    <name type="scientific">Elsinoe batatas</name>
    <dbReference type="NCBI Taxonomy" id="2601811"/>
    <lineage>
        <taxon>Eukaryota</taxon>
        <taxon>Fungi</taxon>
        <taxon>Dikarya</taxon>
        <taxon>Ascomycota</taxon>
        <taxon>Pezizomycotina</taxon>
        <taxon>Dothideomycetes</taxon>
        <taxon>Dothideomycetidae</taxon>
        <taxon>Myriangiales</taxon>
        <taxon>Elsinoaceae</taxon>
        <taxon>Elsinoe</taxon>
    </lineage>
</organism>
<dbReference type="EMBL" id="JAESVG020000001">
    <property type="protein sequence ID" value="KAG8632060.1"/>
    <property type="molecule type" value="Genomic_DNA"/>
</dbReference>
<feature type="binding site" evidence="8 10">
    <location>
        <position position="314"/>
    </location>
    <ligand>
        <name>ATP</name>
        <dbReference type="ChEBI" id="CHEBI:30616"/>
    </ligand>
</feature>
<dbReference type="InterPro" id="IPR030616">
    <property type="entry name" value="Aur-like"/>
</dbReference>
<dbReference type="FunFam" id="3.30.200.20:FF:000470">
    <property type="entry name" value="Serine/threonine-protein kinase RAD53"/>
    <property type="match status" value="1"/>
</dbReference>
<dbReference type="GO" id="GO:0004674">
    <property type="term" value="F:protein serine/threonine kinase activity"/>
    <property type="evidence" value="ECO:0007669"/>
    <property type="project" value="UniProtKB-KW"/>
</dbReference>
<evidence type="ECO:0008006" key="16">
    <source>
        <dbReference type="Google" id="ProtNLM"/>
    </source>
</evidence>
<keyword evidence="4 8" id="KW-0547">Nucleotide-binding</keyword>
<dbReference type="InterPro" id="IPR008271">
    <property type="entry name" value="Ser/Thr_kinase_AS"/>
</dbReference>
<evidence type="ECO:0000313" key="15">
    <source>
        <dbReference type="Proteomes" id="UP000809789"/>
    </source>
</evidence>
<evidence type="ECO:0000256" key="6">
    <source>
        <dbReference type="ARBA" id="ARBA00022840"/>
    </source>
</evidence>
<feature type="compositionally biased region" description="Polar residues" evidence="11">
    <location>
        <begin position="711"/>
        <end position="720"/>
    </location>
</feature>
<feature type="region of interest" description="Disordered" evidence="11">
    <location>
        <begin position="233"/>
        <end position="267"/>
    </location>
</feature>
<evidence type="ECO:0000256" key="3">
    <source>
        <dbReference type="ARBA" id="ARBA00022679"/>
    </source>
</evidence>
<dbReference type="InterPro" id="IPR017441">
    <property type="entry name" value="Protein_kinase_ATP_BS"/>
</dbReference>
<dbReference type="Gene3D" id="1.10.510.10">
    <property type="entry name" value="Transferase(Phosphotransferase) domain 1"/>
    <property type="match status" value="1"/>
</dbReference>
<feature type="region of interest" description="Disordered" evidence="11">
    <location>
        <begin position="588"/>
        <end position="614"/>
    </location>
</feature>
<evidence type="ECO:0000256" key="11">
    <source>
        <dbReference type="SAM" id="MobiDB-lite"/>
    </source>
</evidence>
<dbReference type="InterPro" id="IPR000719">
    <property type="entry name" value="Prot_kinase_dom"/>
</dbReference>
<dbReference type="PROSITE" id="PS00108">
    <property type="entry name" value="PROTEIN_KINASE_ST"/>
    <property type="match status" value="1"/>
</dbReference>
<feature type="region of interest" description="Disordered" evidence="11">
    <location>
        <begin position="869"/>
        <end position="906"/>
    </location>
</feature>
<dbReference type="PROSITE" id="PS00107">
    <property type="entry name" value="PROTEIN_KINASE_ATP"/>
    <property type="match status" value="1"/>
</dbReference>